<keyword evidence="3" id="KW-1185">Reference proteome</keyword>
<evidence type="ECO:0008006" key="4">
    <source>
        <dbReference type="Google" id="ProtNLM"/>
    </source>
</evidence>
<feature type="compositionally biased region" description="Basic and acidic residues" evidence="1">
    <location>
        <begin position="452"/>
        <end position="467"/>
    </location>
</feature>
<comment type="caution">
    <text evidence="2">The sequence shown here is derived from an EMBL/GenBank/DDBJ whole genome shotgun (WGS) entry which is preliminary data.</text>
</comment>
<dbReference type="OrthoDB" id="5351104at2"/>
<dbReference type="RefSeq" id="WP_133122556.1">
    <property type="nucleotide sequence ID" value="NZ_PGTY01000002.1"/>
</dbReference>
<sequence>MLICWSDIQFSDDPMQPSSYLLDAAVSKEVGSTRQLEHRTPVPELLYGHPAAFQGALASLRLKMKYRVTTLSFHEADIDVKAFNTGDARLRKQVAIAVEMFLETAFAGVPNEARPPCLVTTHSHLGRLEVNVAMPRFVRCPSGAVRSINPHPNQKGSQNLWDALRDVLNMAFGWIGPQQENTRQILRGPNWAEKKIAAAERHGVEFDARRDPKLVLLHHAKRLVDGPADGEVPPPQETLSGLATRLGFRMSLRGRNRLWVTDENGLNGFTIREISRDDTQENHQTINQQIAHFDKLWTRRARNNAKELSWGDWCEPTPQWQERLKKPLHPLPMAHPGFLEPRQSNLDLSLSLRSRLQNRLQYLAAMIGRMIAHQTIFESLCKIDLSAIRNITEKLENITYDQTTKPAANRSSDDRTLQSLASGSGARSGRGDSKTSRRTTHGIGADQNSDGAARDVPGRIVTEDAGLRKNRGPSEGSRDETGHDRYECRLDLSDPRSAGISTGELTQSVLMLFRDQFPSRPFALQMHDDAALAFSCGSLTGEFAPDGRVLLSGKNSDVQKVKEGLSILFSLHIDPTETEYDIGPDS</sequence>
<evidence type="ECO:0000256" key="1">
    <source>
        <dbReference type="SAM" id="MobiDB-lite"/>
    </source>
</evidence>
<organism evidence="2 3">
    <name type="scientific">Yoonia maricola</name>
    <dbReference type="NCBI Taxonomy" id="420999"/>
    <lineage>
        <taxon>Bacteria</taxon>
        <taxon>Pseudomonadati</taxon>
        <taxon>Pseudomonadota</taxon>
        <taxon>Alphaproteobacteria</taxon>
        <taxon>Rhodobacterales</taxon>
        <taxon>Paracoccaceae</taxon>
        <taxon>Yoonia</taxon>
    </lineage>
</organism>
<evidence type="ECO:0000313" key="3">
    <source>
        <dbReference type="Proteomes" id="UP000228531"/>
    </source>
</evidence>
<reference evidence="2 3" key="1">
    <citation type="submission" date="2017-11" db="EMBL/GenBank/DDBJ databases">
        <title>Genomic Encyclopedia of Archaeal and Bacterial Type Strains, Phase II (KMG-II): From Individual Species to Whole Genera.</title>
        <authorList>
            <person name="Goeker M."/>
        </authorList>
    </citation>
    <scope>NUCLEOTIDE SEQUENCE [LARGE SCALE GENOMIC DNA]</scope>
    <source>
        <strain evidence="2 3">DSM 29128</strain>
    </source>
</reference>
<dbReference type="Proteomes" id="UP000228531">
    <property type="component" value="Unassembled WGS sequence"/>
</dbReference>
<name>A0A2M8W5N4_9RHOB</name>
<dbReference type="AlphaFoldDB" id="A0A2M8W5N4"/>
<feature type="region of interest" description="Disordered" evidence="1">
    <location>
        <begin position="403"/>
        <end position="484"/>
    </location>
</feature>
<accession>A0A2M8W5N4</accession>
<proteinExistence type="predicted"/>
<gene>
    <name evidence="2" type="ORF">BC777_2578</name>
</gene>
<dbReference type="EMBL" id="PGTY01000002">
    <property type="protein sequence ID" value="PJI86212.1"/>
    <property type="molecule type" value="Genomic_DNA"/>
</dbReference>
<evidence type="ECO:0000313" key="2">
    <source>
        <dbReference type="EMBL" id="PJI86212.1"/>
    </source>
</evidence>
<protein>
    <recommendedName>
        <fullName evidence="4">Relaxase/mobilization nuclease-like protein</fullName>
    </recommendedName>
</protein>